<dbReference type="Pfam" id="PF01152">
    <property type="entry name" value="Bac_globin"/>
    <property type="match status" value="1"/>
</dbReference>
<evidence type="ECO:0000256" key="2">
    <source>
        <dbReference type="ARBA" id="ARBA00022617"/>
    </source>
</evidence>
<evidence type="ECO:0000256" key="5">
    <source>
        <dbReference type="PIRSR" id="PIRSR601486-1"/>
    </source>
</evidence>
<gene>
    <name evidence="6" type="ORF">SAMN04488239_108140</name>
</gene>
<dbReference type="InterPro" id="IPR009050">
    <property type="entry name" value="Globin-like_sf"/>
</dbReference>
<accession>A0A1G6VRX3</accession>
<dbReference type="SUPFAM" id="SSF46458">
    <property type="entry name" value="Globin-like"/>
    <property type="match status" value="1"/>
</dbReference>
<feature type="binding site" description="distal binding residue" evidence="5">
    <location>
        <position position="52"/>
    </location>
    <ligand>
        <name>heme</name>
        <dbReference type="ChEBI" id="CHEBI:30413"/>
    </ligand>
    <ligandPart>
        <name>Fe</name>
        <dbReference type="ChEBI" id="CHEBI:18248"/>
    </ligandPart>
</feature>
<keyword evidence="2 5" id="KW-0349">Heme</keyword>
<evidence type="ECO:0000256" key="1">
    <source>
        <dbReference type="ARBA" id="ARBA00022448"/>
    </source>
</evidence>
<reference evidence="7" key="1">
    <citation type="submission" date="2016-10" db="EMBL/GenBank/DDBJ databases">
        <authorList>
            <person name="Varghese N."/>
            <person name="Submissions S."/>
        </authorList>
    </citation>
    <scope>NUCLEOTIDE SEQUENCE [LARGE SCALE GENOMIC DNA]</scope>
    <source>
        <strain evidence="7">CGMCC 1.9108</strain>
    </source>
</reference>
<keyword evidence="7" id="KW-1185">Reference proteome</keyword>
<dbReference type="Gene3D" id="1.10.490.10">
    <property type="entry name" value="Globins"/>
    <property type="match status" value="1"/>
</dbReference>
<keyword evidence="3 5" id="KW-0479">Metal-binding</keyword>
<proteinExistence type="predicted"/>
<keyword evidence="1" id="KW-0813">Transport</keyword>
<evidence type="ECO:0000256" key="4">
    <source>
        <dbReference type="ARBA" id="ARBA00023004"/>
    </source>
</evidence>
<dbReference type="GO" id="GO:0046872">
    <property type="term" value="F:metal ion binding"/>
    <property type="evidence" value="ECO:0007669"/>
    <property type="project" value="UniProtKB-KW"/>
</dbReference>
<dbReference type="AlphaFoldDB" id="A0A1G6VRX3"/>
<dbReference type="GO" id="GO:0019825">
    <property type="term" value="F:oxygen binding"/>
    <property type="evidence" value="ECO:0007669"/>
    <property type="project" value="InterPro"/>
</dbReference>
<evidence type="ECO:0000313" key="6">
    <source>
        <dbReference type="EMBL" id="SDD56294.1"/>
    </source>
</evidence>
<name>A0A1G6VRX3_9RHOB</name>
<organism evidence="6 7">
    <name type="scientific">Ruegeria marina</name>
    <dbReference type="NCBI Taxonomy" id="639004"/>
    <lineage>
        <taxon>Bacteria</taxon>
        <taxon>Pseudomonadati</taxon>
        <taxon>Pseudomonadota</taxon>
        <taxon>Alphaproteobacteria</taxon>
        <taxon>Rhodobacterales</taxon>
        <taxon>Roseobacteraceae</taxon>
        <taxon>Ruegeria</taxon>
    </lineage>
</organism>
<dbReference type="Proteomes" id="UP000199628">
    <property type="component" value="Unassembled WGS sequence"/>
</dbReference>
<feature type="binding site" description="distal binding residue" evidence="5">
    <location>
        <position position="76"/>
    </location>
    <ligand>
        <name>heme</name>
        <dbReference type="ChEBI" id="CHEBI:30413"/>
    </ligand>
    <ligandPart>
        <name>Fe</name>
        <dbReference type="ChEBI" id="CHEBI:18248"/>
    </ligandPart>
</feature>
<dbReference type="GO" id="GO:0020037">
    <property type="term" value="F:heme binding"/>
    <property type="evidence" value="ECO:0007669"/>
    <property type="project" value="InterPro"/>
</dbReference>
<evidence type="ECO:0000256" key="3">
    <source>
        <dbReference type="ARBA" id="ARBA00022723"/>
    </source>
</evidence>
<dbReference type="EMBL" id="FMZV01000008">
    <property type="protein sequence ID" value="SDD56294.1"/>
    <property type="molecule type" value="Genomic_DNA"/>
</dbReference>
<dbReference type="CDD" id="cd00454">
    <property type="entry name" value="TrHb1_N"/>
    <property type="match status" value="1"/>
</dbReference>
<dbReference type="InterPro" id="IPR001486">
    <property type="entry name" value="Hemoglobin_trunc"/>
</dbReference>
<sequence length="128" mass="14340">MQLGAAMSSLYDRYGGFKTVSKIVMVFYDMALDSDQIGDYFEDVDMARLIDHQTKFIASVMGGPASFSDDRLRKVHSHLGICHEDMDEMEQLLKQALVQFKVTEADIETIISGIESKRPLIVTEVTAS</sequence>
<evidence type="ECO:0000313" key="7">
    <source>
        <dbReference type="Proteomes" id="UP000199628"/>
    </source>
</evidence>
<dbReference type="InterPro" id="IPR012292">
    <property type="entry name" value="Globin/Proto"/>
</dbReference>
<dbReference type="RefSeq" id="WP_245706509.1">
    <property type="nucleotide sequence ID" value="NZ_FMZV01000008.1"/>
</dbReference>
<protein>
    <submittedName>
        <fullName evidence="6">Hemoglobin</fullName>
    </submittedName>
</protein>
<dbReference type="STRING" id="639004.SAMN04488239_108140"/>
<keyword evidence="4 5" id="KW-0408">Iron</keyword>